<protein>
    <submittedName>
        <fullName evidence="1">Uncharacterized protein Z704L</fullName>
    </submittedName>
</protein>
<evidence type="ECO:0000313" key="1">
    <source>
        <dbReference type="EMBL" id="ABT16838.1"/>
    </source>
</evidence>
<dbReference type="KEGG" id="vg:5470875"/>
<evidence type="ECO:0000313" key="2">
    <source>
        <dbReference type="Proteomes" id="UP000202420"/>
    </source>
</evidence>
<name>A7K9W4_9PHYC</name>
<accession>A7K9W4</accession>
<dbReference type="OrthoDB" id="20248at10239"/>
<dbReference type="GeneID" id="5470875"/>
<proteinExistence type="predicted"/>
<keyword evidence="2" id="KW-1185">Reference proteome</keyword>
<dbReference type="EMBL" id="EF101928">
    <property type="protein sequence ID" value="ABT16838.1"/>
    <property type="molecule type" value="Genomic_DNA"/>
</dbReference>
<dbReference type="RefSeq" id="YP_001427185.1">
    <property type="nucleotide sequence ID" value="NC_008724.1"/>
</dbReference>
<sequence>MEKEKIRIPYKGVRTYKNFTVVYSMKGILFSFEYAKGKKFDWFVEKDRVTSYPNFQKMTEHDLYVYYVYVILPQMRQYFNFMKWNFTK</sequence>
<organism evidence="1 2">
    <name type="scientific">Chlorovirus heliozoae</name>
    <dbReference type="NCBI Taxonomy" id="322019"/>
    <lineage>
        <taxon>Viruses</taxon>
        <taxon>Varidnaviria</taxon>
        <taxon>Bamfordvirae</taxon>
        <taxon>Nucleocytoviricota</taxon>
        <taxon>Megaviricetes</taxon>
        <taxon>Algavirales</taxon>
        <taxon>Phycodnaviridae</taxon>
        <taxon>Chlorovirus</taxon>
    </lineage>
</organism>
<gene>
    <name evidence="1" type="primary">Z704L</name>
    <name evidence="1" type="ORF">ATCV1_Z704L</name>
</gene>
<dbReference type="Proteomes" id="UP000202420">
    <property type="component" value="Segment"/>
</dbReference>
<reference evidence="1 2" key="1">
    <citation type="submission" date="2006-09" db="EMBL/GenBank/DDBJ databases">
        <title>Sequence and annotation of the 288-kb ATCV-1 virus that infects an endosymbiotic Chlorella strain of the heliozoon Acanthocystis turfacea.</title>
        <authorList>
            <person name="Fitzgerald L.A."/>
            <person name="Graves M.V."/>
            <person name="Li X."/>
            <person name="Pfitzner A.J.P."/>
            <person name="Hartigan J."/>
            <person name="Van Etten J.L."/>
        </authorList>
    </citation>
    <scope>NUCLEOTIDE SEQUENCE [LARGE SCALE GENOMIC DNA]</scope>
    <source>
        <strain evidence="1 2">ATCV-1</strain>
    </source>
</reference>